<evidence type="ECO:0000256" key="1">
    <source>
        <dbReference type="SAM" id="MobiDB-lite"/>
    </source>
</evidence>
<feature type="compositionally biased region" description="Basic and acidic residues" evidence="1">
    <location>
        <begin position="137"/>
        <end position="165"/>
    </location>
</feature>
<dbReference type="Proteomes" id="UP001341840">
    <property type="component" value="Unassembled WGS sequence"/>
</dbReference>
<evidence type="ECO:0000313" key="2">
    <source>
        <dbReference type="EMBL" id="MED6137413.1"/>
    </source>
</evidence>
<feature type="compositionally biased region" description="Basic and acidic residues" evidence="1">
    <location>
        <begin position="192"/>
        <end position="205"/>
    </location>
</feature>
<protein>
    <submittedName>
        <fullName evidence="2">Uncharacterized protein</fullName>
    </submittedName>
</protein>
<evidence type="ECO:0000313" key="3">
    <source>
        <dbReference type="Proteomes" id="UP001341840"/>
    </source>
</evidence>
<name>A0ABU6SN61_9FABA</name>
<reference evidence="2 3" key="1">
    <citation type="journal article" date="2023" name="Plants (Basel)">
        <title>Bridging the Gap: Combining Genomics and Transcriptomics Approaches to Understand Stylosanthes scabra, an Orphan Legume from the Brazilian Caatinga.</title>
        <authorList>
            <person name="Ferreira-Neto J.R.C."/>
            <person name="da Silva M.D."/>
            <person name="Binneck E."/>
            <person name="de Melo N.F."/>
            <person name="da Silva R.H."/>
            <person name="de Melo A.L.T.M."/>
            <person name="Pandolfi V."/>
            <person name="Bustamante F.O."/>
            <person name="Brasileiro-Vidal A.C."/>
            <person name="Benko-Iseppon A.M."/>
        </authorList>
    </citation>
    <scope>NUCLEOTIDE SEQUENCE [LARGE SCALE GENOMIC DNA]</scope>
    <source>
        <tissue evidence="2">Leaves</tissue>
    </source>
</reference>
<gene>
    <name evidence="2" type="ORF">PIB30_064809</name>
</gene>
<feature type="compositionally biased region" description="Basic residues" evidence="1">
    <location>
        <begin position="174"/>
        <end position="191"/>
    </location>
</feature>
<comment type="caution">
    <text evidence="2">The sequence shown here is derived from an EMBL/GenBank/DDBJ whole genome shotgun (WGS) entry which is preliminary data.</text>
</comment>
<feature type="region of interest" description="Disordered" evidence="1">
    <location>
        <begin position="127"/>
        <end position="205"/>
    </location>
</feature>
<sequence>MKKKPRSPTLYATKPRITWQIGGNGQRVHVICGEATYNMNKLKKSQRAHVIRELPYVQRGQFGFQREISTEAPRYTWELHGLRIRPSNVLVKIEALTIPIDFHVIKATKGGSVKEIFQLARPTTSWKKKAQQMQMYNDKDRGDQGLVQAKDKRGEDSKGKIEKGKGLRNTPPQVRKKKRKEPVKCVKKGRKHEQGSSKGKFEEDKARKKIELKCACLDDLISKLKAFKGALHNKKSLNTHLVQDHSKWK</sequence>
<proteinExistence type="predicted"/>
<organism evidence="2 3">
    <name type="scientific">Stylosanthes scabra</name>
    <dbReference type="NCBI Taxonomy" id="79078"/>
    <lineage>
        <taxon>Eukaryota</taxon>
        <taxon>Viridiplantae</taxon>
        <taxon>Streptophyta</taxon>
        <taxon>Embryophyta</taxon>
        <taxon>Tracheophyta</taxon>
        <taxon>Spermatophyta</taxon>
        <taxon>Magnoliopsida</taxon>
        <taxon>eudicotyledons</taxon>
        <taxon>Gunneridae</taxon>
        <taxon>Pentapetalae</taxon>
        <taxon>rosids</taxon>
        <taxon>fabids</taxon>
        <taxon>Fabales</taxon>
        <taxon>Fabaceae</taxon>
        <taxon>Papilionoideae</taxon>
        <taxon>50 kb inversion clade</taxon>
        <taxon>dalbergioids sensu lato</taxon>
        <taxon>Dalbergieae</taxon>
        <taxon>Pterocarpus clade</taxon>
        <taxon>Stylosanthes</taxon>
    </lineage>
</organism>
<dbReference type="EMBL" id="JASCZI010061052">
    <property type="protein sequence ID" value="MED6137413.1"/>
    <property type="molecule type" value="Genomic_DNA"/>
</dbReference>
<accession>A0ABU6SN61</accession>
<keyword evidence="3" id="KW-1185">Reference proteome</keyword>